<protein>
    <submittedName>
        <fullName evidence="2">Diamine N-acetyltransferase</fullName>
    </submittedName>
</protein>
<dbReference type="CDD" id="cd04301">
    <property type="entry name" value="NAT_SF"/>
    <property type="match status" value="1"/>
</dbReference>
<comment type="caution">
    <text evidence="2">The sequence shown here is derived from an EMBL/GenBank/DDBJ whole genome shotgun (WGS) entry which is preliminary data.</text>
</comment>
<dbReference type="PROSITE" id="PS51186">
    <property type="entry name" value="GNAT"/>
    <property type="match status" value="1"/>
</dbReference>
<reference evidence="2 3" key="1">
    <citation type="submission" date="2017-10" db="EMBL/GenBank/DDBJ databases">
        <title>Sequencing the genomes of 1000 actinobacteria strains.</title>
        <authorList>
            <person name="Klenk H.-P."/>
        </authorList>
    </citation>
    <scope>NUCLEOTIDE SEQUENCE [LARGE SCALE GENOMIC DNA]</scope>
    <source>
        <strain evidence="2 3">DSM 21838</strain>
    </source>
</reference>
<dbReference type="Proteomes" id="UP000222106">
    <property type="component" value="Unassembled WGS sequence"/>
</dbReference>
<sequence>MSPAVPHANAPVSLREITRENLRTTLQLEVSPDQREFVAPVGDSIAEAHYAGDVAWYRAIYAGEEAVGFVMIVDDPAHEHYYLWRLLVDHRHQGRGYGAAAMREVVDYVRSRPGARRLGTSYHGEAGGPAGFYERIGFVPTGEVDDDGEIEAVLELT</sequence>
<dbReference type="Gene3D" id="1.10.287.900">
    <property type="entry name" value="The crystal structure of the spermine/spermidine acetyltransferase from enterococcus faecali"/>
    <property type="match status" value="1"/>
</dbReference>
<feature type="domain" description="N-acetyltransferase" evidence="1">
    <location>
        <begin position="12"/>
        <end position="157"/>
    </location>
</feature>
<dbReference type="InterPro" id="IPR016181">
    <property type="entry name" value="Acyl_CoA_acyltransferase"/>
</dbReference>
<dbReference type="Gene3D" id="3.40.630.30">
    <property type="match status" value="1"/>
</dbReference>
<evidence type="ECO:0000313" key="2">
    <source>
        <dbReference type="EMBL" id="PFG40995.1"/>
    </source>
</evidence>
<keyword evidence="3" id="KW-1185">Reference proteome</keyword>
<dbReference type="GO" id="GO:0016747">
    <property type="term" value="F:acyltransferase activity, transferring groups other than amino-acyl groups"/>
    <property type="evidence" value="ECO:0007669"/>
    <property type="project" value="InterPro"/>
</dbReference>
<dbReference type="InterPro" id="IPR000182">
    <property type="entry name" value="GNAT_dom"/>
</dbReference>
<evidence type="ECO:0000259" key="1">
    <source>
        <dbReference type="PROSITE" id="PS51186"/>
    </source>
</evidence>
<proteinExistence type="predicted"/>
<organism evidence="2 3">
    <name type="scientific">Georgenia soli</name>
    <dbReference type="NCBI Taxonomy" id="638953"/>
    <lineage>
        <taxon>Bacteria</taxon>
        <taxon>Bacillati</taxon>
        <taxon>Actinomycetota</taxon>
        <taxon>Actinomycetes</taxon>
        <taxon>Micrococcales</taxon>
        <taxon>Bogoriellaceae</taxon>
        <taxon>Georgenia</taxon>
    </lineage>
</organism>
<gene>
    <name evidence="2" type="ORF">ATJ97_3540</name>
</gene>
<dbReference type="SUPFAM" id="SSF55729">
    <property type="entry name" value="Acyl-CoA N-acyltransferases (Nat)"/>
    <property type="match status" value="1"/>
</dbReference>
<dbReference type="Pfam" id="PF00583">
    <property type="entry name" value="Acetyltransf_1"/>
    <property type="match status" value="1"/>
</dbReference>
<keyword evidence="2" id="KW-0808">Transferase</keyword>
<dbReference type="EMBL" id="PDJI01000004">
    <property type="protein sequence ID" value="PFG40995.1"/>
    <property type="molecule type" value="Genomic_DNA"/>
</dbReference>
<name>A0A2A9ERX6_9MICO</name>
<dbReference type="AlphaFoldDB" id="A0A2A9ERX6"/>
<dbReference type="InterPro" id="IPR027455">
    <property type="entry name" value="Sper_AcTfrase_N"/>
</dbReference>
<accession>A0A2A9ERX6</accession>
<evidence type="ECO:0000313" key="3">
    <source>
        <dbReference type="Proteomes" id="UP000222106"/>
    </source>
</evidence>